<dbReference type="Proteomes" id="UP001519308">
    <property type="component" value="Unassembled WGS sequence"/>
</dbReference>
<protein>
    <submittedName>
        <fullName evidence="1">Uncharacterized protein</fullName>
    </submittedName>
</protein>
<comment type="caution">
    <text evidence="1">The sequence shown here is derived from an EMBL/GenBank/DDBJ whole genome shotgun (WGS) entry which is preliminary data.</text>
</comment>
<keyword evidence="2" id="KW-1185">Reference proteome</keyword>
<sequence length="72" mass="8158">MDYDKCISDYTYSAISCSERHPITESGKADIRYAKRLNISNLECYLSDIDPAAFWSVLKLGGIEPCYLLCAR</sequence>
<proteinExistence type="predicted"/>
<dbReference type="RefSeq" id="WP_021281734.1">
    <property type="nucleotide sequence ID" value="NZ_JAGGLL010000011.1"/>
</dbReference>
<reference evidence="1 2" key="1">
    <citation type="submission" date="2021-03" db="EMBL/GenBank/DDBJ databases">
        <title>Genomic Encyclopedia of Type Strains, Phase IV (KMG-IV): sequencing the most valuable type-strain genomes for metagenomic binning, comparative biology and taxonomic classification.</title>
        <authorList>
            <person name="Goeker M."/>
        </authorList>
    </citation>
    <scope>NUCLEOTIDE SEQUENCE [LARGE SCALE GENOMIC DNA]</scope>
    <source>
        <strain evidence="1 2">DSM 28650</strain>
    </source>
</reference>
<evidence type="ECO:0000313" key="1">
    <source>
        <dbReference type="EMBL" id="MBP2021902.1"/>
    </source>
</evidence>
<dbReference type="EMBL" id="JAGGLL010000011">
    <property type="protein sequence ID" value="MBP2021902.1"/>
    <property type="molecule type" value="Genomic_DNA"/>
</dbReference>
<evidence type="ECO:0000313" key="2">
    <source>
        <dbReference type="Proteomes" id="UP001519308"/>
    </source>
</evidence>
<accession>A0ABS4K292</accession>
<name>A0ABS4K292_9CLOT</name>
<gene>
    <name evidence="1" type="ORF">J2Z44_001698</name>
</gene>
<organism evidence="1 2">
    <name type="scientific">Clostridium punense</name>
    <dbReference type="NCBI Taxonomy" id="1054297"/>
    <lineage>
        <taxon>Bacteria</taxon>
        <taxon>Bacillati</taxon>
        <taxon>Bacillota</taxon>
        <taxon>Clostridia</taxon>
        <taxon>Eubacteriales</taxon>
        <taxon>Clostridiaceae</taxon>
        <taxon>Clostridium</taxon>
    </lineage>
</organism>